<keyword evidence="3" id="KW-0547">Nucleotide-binding</keyword>
<dbReference type="PANTHER" id="PTHR47878">
    <property type="entry name" value="OXIDOREDUCTASE FAD/NAD(P)-BINDING DOMAIN PROTEIN"/>
    <property type="match status" value="1"/>
</dbReference>
<dbReference type="InterPro" id="IPR051930">
    <property type="entry name" value="FNR_type-1"/>
</dbReference>
<accession>A0A2S8F0H2</accession>
<dbReference type="InterPro" id="IPR017938">
    <property type="entry name" value="Riboflavin_synthase-like_b-brl"/>
</dbReference>
<dbReference type="GO" id="GO:0000166">
    <property type="term" value="F:nucleotide binding"/>
    <property type="evidence" value="ECO:0007669"/>
    <property type="project" value="UniProtKB-KW"/>
</dbReference>
<dbReference type="PANTHER" id="PTHR47878:SF2">
    <property type="entry name" value="OXIDOREDUCTASE FAD_NAD(P)-BINDING DOMAIN PROTEIN"/>
    <property type="match status" value="1"/>
</dbReference>
<organism evidence="5 6">
    <name type="scientific">Blastopirellula marina</name>
    <dbReference type="NCBI Taxonomy" id="124"/>
    <lineage>
        <taxon>Bacteria</taxon>
        <taxon>Pseudomonadati</taxon>
        <taxon>Planctomycetota</taxon>
        <taxon>Planctomycetia</taxon>
        <taxon>Pirellulales</taxon>
        <taxon>Pirellulaceae</taxon>
        <taxon>Blastopirellula</taxon>
    </lineage>
</organism>
<dbReference type="RefSeq" id="WP_105358206.1">
    <property type="nucleotide sequence ID" value="NZ_PUIA01000074.1"/>
</dbReference>
<dbReference type="SUPFAM" id="SSF52343">
    <property type="entry name" value="Ferredoxin reductase-like, C-terminal NADP-linked domain"/>
    <property type="match status" value="1"/>
</dbReference>
<dbReference type="SUPFAM" id="SSF63380">
    <property type="entry name" value="Riboflavin synthase domain-like"/>
    <property type="match status" value="1"/>
</dbReference>
<reference evidence="5 6" key="1">
    <citation type="submission" date="2018-02" db="EMBL/GenBank/DDBJ databases">
        <title>Comparative genomes isolates from brazilian mangrove.</title>
        <authorList>
            <person name="Araujo J.E."/>
            <person name="Taketani R.G."/>
            <person name="Silva M.C.P."/>
            <person name="Loureco M.V."/>
            <person name="Andreote F.D."/>
        </authorList>
    </citation>
    <scope>NUCLEOTIDE SEQUENCE [LARGE SCALE GENOMIC DNA]</scope>
    <source>
        <strain evidence="5 6">HEX-2 MGV</strain>
    </source>
</reference>
<feature type="domain" description="FAD-binding FR-type" evidence="4">
    <location>
        <begin position="16"/>
        <end position="147"/>
    </location>
</feature>
<dbReference type="Proteomes" id="UP000240009">
    <property type="component" value="Unassembled WGS sequence"/>
</dbReference>
<evidence type="ECO:0000256" key="1">
    <source>
        <dbReference type="ARBA" id="ARBA00008312"/>
    </source>
</evidence>
<gene>
    <name evidence="5" type="ORF">C5Y96_22690</name>
</gene>
<evidence type="ECO:0000313" key="6">
    <source>
        <dbReference type="Proteomes" id="UP000240009"/>
    </source>
</evidence>
<dbReference type="Gene3D" id="2.40.30.10">
    <property type="entry name" value="Translation factors"/>
    <property type="match status" value="1"/>
</dbReference>
<dbReference type="EC" id="1.18.1.2" evidence="2"/>
<protein>
    <recommendedName>
        <fullName evidence="2">ferredoxin--NADP(+) reductase</fullName>
        <ecNumber evidence="2">1.18.1.2</ecNumber>
    </recommendedName>
</protein>
<dbReference type="AlphaFoldDB" id="A0A2S8F0H2"/>
<dbReference type="InterPro" id="IPR001433">
    <property type="entry name" value="OxRdtase_FAD/NAD-bd"/>
</dbReference>
<evidence type="ECO:0000259" key="4">
    <source>
        <dbReference type="PROSITE" id="PS51384"/>
    </source>
</evidence>
<evidence type="ECO:0000313" key="5">
    <source>
        <dbReference type="EMBL" id="PQO25633.1"/>
    </source>
</evidence>
<name>A0A2S8F0H2_9BACT</name>
<dbReference type="GO" id="GO:0004324">
    <property type="term" value="F:ferredoxin-NADP+ reductase activity"/>
    <property type="evidence" value="ECO:0007669"/>
    <property type="project" value="UniProtKB-EC"/>
</dbReference>
<dbReference type="Gene3D" id="3.40.50.80">
    <property type="entry name" value="Nucleotide-binding domain of ferredoxin-NADP reductase (FNR) module"/>
    <property type="match status" value="1"/>
</dbReference>
<dbReference type="CDD" id="cd06195">
    <property type="entry name" value="FNR1"/>
    <property type="match status" value="1"/>
</dbReference>
<comment type="caution">
    <text evidence="5">The sequence shown here is derived from an EMBL/GenBank/DDBJ whole genome shotgun (WGS) entry which is preliminary data.</text>
</comment>
<dbReference type="OrthoDB" id="9784483at2"/>
<dbReference type="InterPro" id="IPR017927">
    <property type="entry name" value="FAD-bd_FR_type"/>
</dbReference>
<sequence>MTTPLNPNEKADVVRESIYNAHVVEIVPIHESLRILRIEPDVESIRFMPGQYLSLGLGKWEHGDSLEVAESEEHGHLIQRAYSISCPILDDTGKIVRANDLDYLEFYITLVSHSLPHPPSLTPRLFHLNVGDRLWVGKHAHGNYTLRSGHTEEHLVFVATGTGEAPHNGMIVELLSKGYNGPITSIVCVRQRQDLGYLRQHMELERQFPNYQYVPLTTREPENISPTRDDYIGKRYVQDVFRNWEEIVPRQPKPNPKTSQVYLCGNPAMIGAPQSLQQVPRIYPTPIGVVEILERQGFRLDQPRLPGNIHTEKYW</sequence>
<evidence type="ECO:0000256" key="2">
    <source>
        <dbReference type="ARBA" id="ARBA00013223"/>
    </source>
</evidence>
<dbReference type="InterPro" id="IPR033892">
    <property type="entry name" value="FNR_bac"/>
</dbReference>
<proteinExistence type="inferred from homology"/>
<evidence type="ECO:0000256" key="3">
    <source>
        <dbReference type="ARBA" id="ARBA00022741"/>
    </source>
</evidence>
<dbReference type="PROSITE" id="PS51384">
    <property type="entry name" value="FAD_FR"/>
    <property type="match status" value="1"/>
</dbReference>
<dbReference type="Pfam" id="PF00175">
    <property type="entry name" value="NAD_binding_1"/>
    <property type="match status" value="1"/>
</dbReference>
<dbReference type="EMBL" id="PUIA01000074">
    <property type="protein sequence ID" value="PQO25633.1"/>
    <property type="molecule type" value="Genomic_DNA"/>
</dbReference>
<dbReference type="InterPro" id="IPR039261">
    <property type="entry name" value="FNR_nucleotide-bd"/>
</dbReference>
<comment type="similarity">
    <text evidence="1">Belongs to the ferredoxin--NADP reductase type 1 family.</text>
</comment>